<dbReference type="GO" id="GO:0009307">
    <property type="term" value="P:DNA restriction-modification system"/>
    <property type="evidence" value="ECO:0007669"/>
    <property type="project" value="InterPro"/>
</dbReference>
<feature type="transmembrane region" description="Helical" evidence="1">
    <location>
        <begin position="12"/>
        <end position="28"/>
    </location>
</feature>
<sequence>MKQKKTRNSFLIFKLLFFPFWILYLICFKKPDPHVIGERYERKICRKLRRRHFTNVQQTPRSGDHGIDIIAFKYGKSYAIQCKYYTIPVSNRAVQEAYSGCSFYGCDIPVVVTNNTFTRPAIREAEQNGVELWAESRIPRLSPASNWRHVLYCLWMGLLALPSIGCLGSAVYFQFHGGNPEYVRLSLMLEVPCLLLLILSRQVHRFFLNRKLKNLTPP</sequence>
<dbReference type="GO" id="GO:0015666">
    <property type="term" value="F:restriction endodeoxyribonuclease activity"/>
    <property type="evidence" value="ECO:0007669"/>
    <property type="project" value="TreeGrafter"/>
</dbReference>
<name>A0A9D1CZX8_9FIRM</name>
<gene>
    <name evidence="3" type="ORF">IAB26_04990</name>
</gene>
<dbReference type="Pfam" id="PF04471">
    <property type="entry name" value="Mrr_cat"/>
    <property type="match status" value="1"/>
</dbReference>
<proteinExistence type="predicted"/>
<organism evidence="3 4">
    <name type="scientific">Candidatus Limivivens merdigallinarum</name>
    <dbReference type="NCBI Taxonomy" id="2840859"/>
    <lineage>
        <taxon>Bacteria</taxon>
        <taxon>Bacillati</taxon>
        <taxon>Bacillota</taxon>
        <taxon>Clostridia</taxon>
        <taxon>Lachnospirales</taxon>
        <taxon>Lachnospiraceae</taxon>
        <taxon>Lachnospiraceae incertae sedis</taxon>
        <taxon>Candidatus Limivivens</taxon>
    </lineage>
</organism>
<evidence type="ECO:0000313" key="3">
    <source>
        <dbReference type="EMBL" id="HIQ95901.1"/>
    </source>
</evidence>
<feature type="domain" description="Restriction endonuclease type IV Mrr" evidence="2">
    <location>
        <begin position="38"/>
        <end position="138"/>
    </location>
</feature>
<evidence type="ECO:0000313" key="4">
    <source>
        <dbReference type="Proteomes" id="UP000886886"/>
    </source>
</evidence>
<evidence type="ECO:0000259" key="2">
    <source>
        <dbReference type="Pfam" id="PF04471"/>
    </source>
</evidence>
<feature type="transmembrane region" description="Helical" evidence="1">
    <location>
        <begin position="185"/>
        <end position="203"/>
    </location>
</feature>
<keyword evidence="1" id="KW-1133">Transmembrane helix</keyword>
<dbReference type="InterPro" id="IPR011335">
    <property type="entry name" value="Restrct_endonuc-II-like"/>
</dbReference>
<dbReference type="Gene3D" id="3.40.1350.10">
    <property type="match status" value="1"/>
</dbReference>
<dbReference type="AlphaFoldDB" id="A0A9D1CZX8"/>
<keyword evidence="3" id="KW-0255">Endonuclease</keyword>
<keyword evidence="3" id="KW-0378">Hydrolase</keyword>
<comment type="caution">
    <text evidence="3">The sequence shown here is derived from an EMBL/GenBank/DDBJ whole genome shotgun (WGS) entry which is preliminary data.</text>
</comment>
<dbReference type="SUPFAM" id="SSF52980">
    <property type="entry name" value="Restriction endonuclease-like"/>
    <property type="match status" value="1"/>
</dbReference>
<accession>A0A9D1CZX8</accession>
<dbReference type="Proteomes" id="UP000886886">
    <property type="component" value="Unassembled WGS sequence"/>
</dbReference>
<dbReference type="GO" id="GO:0003677">
    <property type="term" value="F:DNA binding"/>
    <property type="evidence" value="ECO:0007669"/>
    <property type="project" value="InterPro"/>
</dbReference>
<dbReference type="PANTHER" id="PTHR30015">
    <property type="entry name" value="MRR RESTRICTION SYSTEM PROTEIN"/>
    <property type="match status" value="1"/>
</dbReference>
<dbReference type="InterPro" id="IPR007560">
    <property type="entry name" value="Restrct_endonuc_IV_Mrr"/>
</dbReference>
<dbReference type="InterPro" id="IPR052906">
    <property type="entry name" value="Type_IV_Methyl-Rstrct_Enzyme"/>
</dbReference>
<dbReference type="PANTHER" id="PTHR30015:SF6">
    <property type="entry name" value="SLL1429 PROTEIN"/>
    <property type="match status" value="1"/>
</dbReference>
<dbReference type="InterPro" id="IPR011856">
    <property type="entry name" value="tRNA_endonuc-like_dom_sf"/>
</dbReference>
<keyword evidence="1" id="KW-0472">Membrane</keyword>
<dbReference type="EMBL" id="DVFT01000076">
    <property type="protein sequence ID" value="HIQ95901.1"/>
    <property type="molecule type" value="Genomic_DNA"/>
</dbReference>
<evidence type="ECO:0000256" key="1">
    <source>
        <dbReference type="SAM" id="Phobius"/>
    </source>
</evidence>
<keyword evidence="3" id="KW-0540">Nuclease</keyword>
<feature type="transmembrane region" description="Helical" evidence="1">
    <location>
        <begin position="150"/>
        <end position="173"/>
    </location>
</feature>
<reference evidence="3" key="2">
    <citation type="journal article" date="2021" name="PeerJ">
        <title>Extensive microbial diversity within the chicken gut microbiome revealed by metagenomics and culture.</title>
        <authorList>
            <person name="Gilroy R."/>
            <person name="Ravi A."/>
            <person name="Getino M."/>
            <person name="Pursley I."/>
            <person name="Horton D.L."/>
            <person name="Alikhan N.F."/>
            <person name="Baker D."/>
            <person name="Gharbi K."/>
            <person name="Hall N."/>
            <person name="Watson M."/>
            <person name="Adriaenssens E.M."/>
            <person name="Foster-Nyarko E."/>
            <person name="Jarju S."/>
            <person name="Secka A."/>
            <person name="Antonio M."/>
            <person name="Oren A."/>
            <person name="Chaudhuri R.R."/>
            <person name="La Ragione R."/>
            <person name="Hildebrand F."/>
            <person name="Pallen M.J."/>
        </authorList>
    </citation>
    <scope>NUCLEOTIDE SEQUENCE</scope>
    <source>
        <strain evidence="3">ChiSjej3B21-11622</strain>
    </source>
</reference>
<keyword evidence="1" id="KW-0812">Transmembrane</keyword>
<reference evidence="3" key="1">
    <citation type="submission" date="2020-10" db="EMBL/GenBank/DDBJ databases">
        <authorList>
            <person name="Gilroy R."/>
        </authorList>
    </citation>
    <scope>NUCLEOTIDE SEQUENCE</scope>
    <source>
        <strain evidence="3">ChiSjej3B21-11622</strain>
    </source>
</reference>
<protein>
    <submittedName>
        <fullName evidence="3">Restriction endonuclease</fullName>
    </submittedName>
</protein>